<keyword evidence="13" id="KW-1185">Reference proteome</keyword>
<dbReference type="EMBL" id="CANTUO010000002">
    <property type="protein sequence ID" value="CAI5758237.1"/>
    <property type="molecule type" value="Genomic_DNA"/>
</dbReference>
<dbReference type="Gene3D" id="1.10.510.10">
    <property type="entry name" value="Transferase(Phosphotransferase) domain 1"/>
    <property type="match status" value="1"/>
</dbReference>
<dbReference type="Proteomes" id="UP001152885">
    <property type="component" value="Unassembled WGS sequence"/>
</dbReference>
<keyword evidence="2" id="KW-0723">Serine/threonine-protein kinase</keyword>
<keyword evidence="6 9" id="KW-0067">ATP-binding</keyword>
<sequence length="693" mass="81164">MLLINRNDNENVEDDKKYKFNISGFFKKKGDEPKPIQEEDEVEEEFNYSTMINDEERYTSFATECISLQNSEMSNFEEPSRKPQQQPPERPPIRRNLKSLLRIGSFTNHNIYSTNPHHTEEDYSDSESDLNFDPKHEENEDDYKVGGYHPVTKGETYYSKKNSYLILRKLGWGHFSTVWLAKQNEDNYVAVKFVKSNKNYTEAARDEIRIMKTLNDPIKYYEHLPERYLTYFENHDSENVMKLLDDFEITGPHGSHICMVFEILGENILNLIYNYKKFYKSLDTKIQKKGEEIKFTKKDTIMKSTKSMLSLGLKENSISPVETEEEEEIEQKLNSMNSESLVKLMETSKNVGGIPLTLVKQITKQMLLAVNYIHHCGVIHTDLKPENILIDIKDINKIIKTIEDKKPPSRRTSIFRKNSTKQSSSLTRTLSTSSQSSFYYKKKYYDSPVRSSKPFSTSVSSEILFNDVDYTKSVSKAISPRKFSFDEPKISIKIADFGNATFTDEHFTNQIQTRQYRSPEIIMRYKSWGASTDLWSIGCIIFELITGEFLFDPHDGKFFDKDEDHLAQIIELLGHFPNDEYLVDCKLTSKFFKLHPEDHRKIIFKNIDNLKYWDLKSVLIEKYKFDKNDIEVELISDLILKCLKFELNERFDANSLLQHPWFEETYGLDSIERAKAMTNEHDDLPGYIDLCKE</sequence>
<evidence type="ECO:0000256" key="7">
    <source>
        <dbReference type="ARBA" id="ARBA00047899"/>
    </source>
</evidence>
<feature type="region of interest" description="Disordered" evidence="10">
    <location>
        <begin position="108"/>
        <end position="147"/>
    </location>
</feature>
<dbReference type="GO" id="GO:0005524">
    <property type="term" value="F:ATP binding"/>
    <property type="evidence" value="ECO:0007669"/>
    <property type="project" value="UniProtKB-UniRule"/>
</dbReference>
<dbReference type="InterPro" id="IPR011009">
    <property type="entry name" value="Kinase-like_dom_sf"/>
</dbReference>
<feature type="domain" description="Protein kinase" evidence="11">
    <location>
        <begin position="164"/>
        <end position="662"/>
    </location>
</feature>
<comment type="catalytic activity">
    <reaction evidence="8">
        <text>L-seryl-[protein] + ATP = O-phospho-L-seryl-[protein] + ADP + H(+)</text>
        <dbReference type="Rhea" id="RHEA:17989"/>
        <dbReference type="Rhea" id="RHEA-COMP:9863"/>
        <dbReference type="Rhea" id="RHEA-COMP:11604"/>
        <dbReference type="ChEBI" id="CHEBI:15378"/>
        <dbReference type="ChEBI" id="CHEBI:29999"/>
        <dbReference type="ChEBI" id="CHEBI:30616"/>
        <dbReference type="ChEBI" id="CHEBI:83421"/>
        <dbReference type="ChEBI" id="CHEBI:456216"/>
        <dbReference type="EC" id="2.7.11.1"/>
    </reaction>
</comment>
<dbReference type="GO" id="GO:0050684">
    <property type="term" value="P:regulation of mRNA processing"/>
    <property type="evidence" value="ECO:0007669"/>
    <property type="project" value="TreeGrafter"/>
</dbReference>
<dbReference type="PROSITE" id="PS00107">
    <property type="entry name" value="PROTEIN_KINASE_ATP"/>
    <property type="match status" value="1"/>
</dbReference>
<evidence type="ECO:0000256" key="6">
    <source>
        <dbReference type="ARBA" id="ARBA00022840"/>
    </source>
</evidence>
<dbReference type="InterPro" id="IPR017441">
    <property type="entry name" value="Protein_kinase_ATP_BS"/>
</dbReference>
<evidence type="ECO:0000256" key="9">
    <source>
        <dbReference type="PROSITE-ProRule" id="PRU10141"/>
    </source>
</evidence>
<evidence type="ECO:0000256" key="4">
    <source>
        <dbReference type="ARBA" id="ARBA00022741"/>
    </source>
</evidence>
<dbReference type="InterPro" id="IPR051334">
    <property type="entry name" value="SRPK"/>
</dbReference>
<dbReference type="OrthoDB" id="5979581at2759"/>
<dbReference type="PROSITE" id="PS00108">
    <property type="entry name" value="PROTEIN_KINASE_ST"/>
    <property type="match status" value="1"/>
</dbReference>
<feature type="binding site" evidence="9">
    <location>
        <position position="192"/>
    </location>
    <ligand>
        <name>ATP</name>
        <dbReference type="ChEBI" id="CHEBI:30616"/>
    </ligand>
</feature>
<keyword evidence="3" id="KW-0808">Transferase</keyword>
<feature type="region of interest" description="Disordered" evidence="10">
    <location>
        <begin position="409"/>
        <end position="428"/>
    </location>
</feature>
<dbReference type="EC" id="2.7.11.1" evidence="1"/>
<dbReference type="GO" id="GO:0005737">
    <property type="term" value="C:cytoplasm"/>
    <property type="evidence" value="ECO:0007669"/>
    <property type="project" value="TreeGrafter"/>
</dbReference>
<evidence type="ECO:0000256" key="5">
    <source>
        <dbReference type="ARBA" id="ARBA00022777"/>
    </source>
</evidence>
<keyword evidence="4 9" id="KW-0547">Nucleotide-binding</keyword>
<dbReference type="SMART" id="SM00220">
    <property type="entry name" value="S_TKc"/>
    <property type="match status" value="1"/>
</dbReference>
<evidence type="ECO:0000256" key="8">
    <source>
        <dbReference type="ARBA" id="ARBA00048679"/>
    </source>
</evidence>
<organism evidence="12 13">
    <name type="scientific">Candida verbasci</name>
    <dbReference type="NCBI Taxonomy" id="1227364"/>
    <lineage>
        <taxon>Eukaryota</taxon>
        <taxon>Fungi</taxon>
        <taxon>Dikarya</taxon>
        <taxon>Ascomycota</taxon>
        <taxon>Saccharomycotina</taxon>
        <taxon>Pichiomycetes</taxon>
        <taxon>Debaryomycetaceae</taxon>
        <taxon>Candida/Lodderomyces clade</taxon>
        <taxon>Candida</taxon>
    </lineage>
</organism>
<feature type="compositionally biased region" description="Basic and acidic residues" evidence="10">
    <location>
        <begin position="132"/>
        <end position="144"/>
    </location>
</feature>
<comment type="caution">
    <text evidence="12">The sequence shown here is derived from an EMBL/GenBank/DDBJ whole genome shotgun (WGS) entry which is preliminary data.</text>
</comment>
<evidence type="ECO:0000256" key="10">
    <source>
        <dbReference type="SAM" id="MobiDB-lite"/>
    </source>
</evidence>
<evidence type="ECO:0000313" key="13">
    <source>
        <dbReference type="Proteomes" id="UP001152885"/>
    </source>
</evidence>
<dbReference type="AlphaFoldDB" id="A0A9W4TX72"/>
<keyword evidence="5" id="KW-0418">Kinase</keyword>
<dbReference type="InterPro" id="IPR000719">
    <property type="entry name" value="Prot_kinase_dom"/>
</dbReference>
<protein>
    <recommendedName>
        <fullName evidence="1">non-specific serine/threonine protein kinase</fullName>
        <ecNumber evidence="1">2.7.11.1</ecNumber>
    </recommendedName>
</protein>
<dbReference type="GO" id="GO:0004674">
    <property type="term" value="F:protein serine/threonine kinase activity"/>
    <property type="evidence" value="ECO:0007669"/>
    <property type="project" value="UniProtKB-KW"/>
</dbReference>
<proteinExistence type="predicted"/>
<dbReference type="PANTHER" id="PTHR47634">
    <property type="entry name" value="PROTEIN KINASE DOMAIN-CONTAINING PROTEIN-RELATED"/>
    <property type="match status" value="1"/>
</dbReference>
<dbReference type="GO" id="GO:0000245">
    <property type="term" value="P:spliceosomal complex assembly"/>
    <property type="evidence" value="ECO:0007669"/>
    <property type="project" value="TreeGrafter"/>
</dbReference>
<evidence type="ECO:0000259" key="11">
    <source>
        <dbReference type="PROSITE" id="PS50011"/>
    </source>
</evidence>
<dbReference type="Pfam" id="PF00069">
    <property type="entry name" value="Pkinase"/>
    <property type="match status" value="2"/>
</dbReference>
<dbReference type="FunFam" id="1.10.510.10:FF:000275">
    <property type="entry name" value="SRSF protein kinase 2 isoform X3"/>
    <property type="match status" value="1"/>
</dbReference>
<accession>A0A9W4TX72</accession>
<name>A0A9W4TX72_9ASCO</name>
<evidence type="ECO:0000313" key="12">
    <source>
        <dbReference type="EMBL" id="CAI5758237.1"/>
    </source>
</evidence>
<evidence type="ECO:0000256" key="3">
    <source>
        <dbReference type="ARBA" id="ARBA00022679"/>
    </source>
</evidence>
<reference evidence="12" key="1">
    <citation type="submission" date="2022-12" db="EMBL/GenBank/DDBJ databases">
        <authorList>
            <person name="Brejova B."/>
        </authorList>
    </citation>
    <scope>NUCLEOTIDE SEQUENCE</scope>
</reference>
<dbReference type="PROSITE" id="PS50011">
    <property type="entry name" value="PROTEIN_KINASE_DOM"/>
    <property type="match status" value="1"/>
</dbReference>
<dbReference type="GO" id="GO:0030447">
    <property type="term" value="P:filamentous growth"/>
    <property type="evidence" value="ECO:0007669"/>
    <property type="project" value="UniProtKB-ARBA"/>
</dbReference>
<dbReference type="SUPFAM" id="SSF56112">
    <property type="entry name" value="Protein kinase-like (PK-like)"/>
    <property type="match status" value="1"/>
</dbReference>
<evidence type="ECO:0000256" key="2">
    <source>
        <dbReference type="ARBA" id="ARBA00022527"/>
    </source>
</evidence>
<dbReference type="GO" id="GO:0005634">
    <property type="term" value="C:nucleus"/>
    <property type="evidence" value="ECO:0007669"/>
    <property type="project" value="TreeGrafter"/>
</dbReference>
<comment type="catalytic activity">
    <reaction evidence="7">
        <text>L-threonyl-[protein] + ATP = O-phospho-L-threonyl-[protein] + ADP + H(+)</text>
        <dbReference type="Rhea" id="RHEA:46608"/>
        <dbReference type="Rhea" id="RHEA-COMP:11060"/>
        <dbReference type="Rhea" id="RHEA-COMP:11605"/>
        <dbReference type="ChEBI" id="CHEBI:15378"/>
        <dbReference type="ChEBI" id="CHEBI:30013"/>
        <dbReference type="ChEBI" id="CHEBI:30616"/>
        <dbReference type="ChEBI" id="CHEBI:61977"/>
        <dbReference type="ChEBI" id="CHEBI:456216"/>
        <dbReference type="EC" id="2.7.11.1"/>
    </reaction>
</comment>
<evidence type="ECO:0000256" key="1">
    <source>
        <dbReference type="ARBA" id="ARBA00012513"/>
    </source>
</evidence>
<feature type="region of interest" description="Disordered" evidence="10">
    <location>
        <begin position="72"/>
        <end position="92"/>
    </location>
</feature>
<dbReference type="PANTHER" id="PTHR47634:SF9">
    <property type="entry name" value="PROTEIN KINASE DOMAIN-CONTAINING PROTEIN-RELATED"/>
    <property type="match status" value="1"/>
</dbReference>
<gene>
    <name evidence="12" type="ORF">CANVERA_P2750</name>
</gene>
<dbReference type="InterPro" id="IPR008271">
    <property type="entry name" value="Ser/Thr_kinase_AS"/>
</dbReference>
<dbReference type="Gene3D" id="3.30.200.20">
    <property type="entry name" value="Phosphorylase Kinase, domain 1"/>
    <property type="match status" value="1"/>
</dbReference>